<dbReference type="InterPro" id="IPR027417">
    <property type="entry name" value="P-loop_NTPase"/>
</dbReference>
<evidence type="ECO:0000259" key="8">
    <source>
        <dbReference type="Pfam" id="PF23559"/>
    </source>
</evidence>
<keyword evidence="1" id="KW-0433">Leucine-rich repeat</keyword>
<gene>
    <name evidence="11" type="primary">LOC111297043</name>
</gene>
<keyword evidence="10" id="KW-1185">Reference proteome</keyword>
<dbReference type="Gene3D" id="3.40.50.300">
    <property type="entry name" value="P-loop containing nucleotide triphosphate hydrolases"/>
    <property type="match status" value="1"/>
</dbReference>
<evidence type="ECO:0000313" key="10">
    <source>
        <dbReference type="Proteomes" id="UP000515121"/>
    </source>
</evidence>
<dbReference type="PANTHER" id="PTHR36766">
    <property type="entry name" value="PLANT BROAD-SPECTRUM MILDEW RESISTANCE PROTEIN RPW8"/>
    <property type="match status" value="1"/>
</dbReference>
<dbReference type="Gene3D" id="1.20.5.4130">
    <property type="match status" value="1"/>
</dbReference>
<dbReference type="GO" id="GO:0043531">
    <property type="term" value="F:ADP binding"/>
    <property type="evidence" value="ECO:0007669"/>
    <property type="project" value="InterPro"/>
</dbReference>
<dbReference type="Gene3D" id="1.10.10.10">
    <property type="entry name" value="Winged helix-like DNA-binding domain superfamily/Winged helix DNA-binding domain"/>
    <property type="match status" value="1"/>
</dbReference>
<dbReference type="GO" id="GO:0006952">
    <property type="term" value="P:defense response"/>
    <property type="evidence" value="ECO:0007669"/>
    <property type="project" value="UniProtKB-KW"/>
</dbReference>
<evidence type="ECO:0000313" key="11">
    <source>
        <dbReference type="RefSeq" id="XP_022747359.1"/>
    </source>
</evidence>
<keyword evidence="3" id="KW-0547">Nucleotide-binding</keyword>
<dbReference type="Gene3D" id="1.10.8.430">
    <property type="entry name" value="Helical domain of apoptotic protease-activating factors"/>
    <property type="match status" value="1"/>
</dbReference>
<reference evidence="11" key="1">
    <citation type="submission" date="2025-08" db="UniProtKB">
        <authorList>
            <consortium name="RefSeq"/>
        </authorList>
    </citation>
    <scope>IDENTIFICATION</scope>
    <source>
        <tissue evidence="11">Fruit stalk</tissue>
    </source>
</reference>
<dbReference type="Pfam" id="PF25019">
    <property type="entry name" value="LRR_R13L1-DRL21"/>
    <property type="match status" value="1"/>
</dbReference>
<dbReference type="InterPro" id="IPR036388">
    <property type="entry name" value="WH-like_DNA-bd_sf"/>
</dbReference>
<keyword evidence="4" id="KW-0611">Plant defense</keyword>
<dbReference type="Pfam" id="PF23559">
    <property type="entry name" value="WHD_DRP"/>
    <property type="match status" value="1"/>
</dbReference>
<dbReference type="InterPro" id="IPR002182">
    <property type="entry name" value="NB-ARC"/>
</dbReference>
<evidence type="ECO:0000256" key="5">
    <source>
        <dbReference type="ARBA" id="ARBA00022840"/>
    </source>
</evidence>
<dbReference type="InterPro" id="IPR041118">
    <property type="entry name" value="Rx_N"/>
</dbReference>
<dbReference type="InterPro" id="IPR056789">
    <property type="entry name" value="LRR_R13L1-DRL21"/>
</dbReference>
<feature type="domain" description="Disease resistance protein winged helix" evidence="8">
    <location>
        <begin position="442"/>
        <end position="508"/>
    </location>
</feature>
<evidence type="ECO:0000259" key="9">
    <source>
        <dbReference type="Pfam" id="PF25019"/>
    </source>
</evidence>
<dbReference type="GO" id="GO:0051707">
    <property type="term" value="P:response to other organism"/>
    <property type="evidence" value="ECO:0007669"/>
    <property type="project" value="UniProtKB-ARBA"/>
</dbReference>
<evidence type="ECO:0000256" key="1">
    <source>
        <dbReference type="ARBA" id="ARBA00022614"/>
    </source>
</evidence>
<sequence length="1398" mass="158672">MSFIGEAALSAFFEALFRKFSSSEFQFVTEERVRKEIMNWETMLRNIHAALADAEGKQLQSQAVKIWLADLQDLAYDVDDILDEFATQALGRKLVKQHQATTSKPKKFNPAYFTGLHLSSIKFNHKMMSKIKEITGRLEGLATRKSNLELREITYHVGRPMTIPRRPPSTSLVNEANVLGRDKDKRAILDLLLRNDGSDAGVYSVIPIVGMGGIGKTTLAQLVYNDGSIKEHFDLRAWVCVSDEFDIIRITKTILLSITSEPSDINDLNLLQVKLKEKLSKKKFFLVLDDVWNDNYNDWLALRSPFDAGEPGSKIIVTTRSSKVSSIMTTAANYSLQCLSEEDSLRMLAHDALEREDFTGHPDLKEIGLEILKKCDGLPLATKTIGGLLRTKVNRDAWKVILESDIWNLPQHGSDIIPALWLSYYYLPSQLKQCFAYCSLVPKDYEFGEEEIVRLWMAEGFLNGPETKGQIEDLGSQCFEELVSRSFFQVSSMDESLFVMHDLINDLAQFVGGEKYFKIERNDEMKHPSRACHSSYMLGHYDNIKKFESLLEAKSLRTFLPFKMPGTYECFLSNNVLNDLLPRLKCLRVLSLKRYRITKIPDSIGNLRHLRYLDFSHNYMKGLPDSICALYNLETLLLRRCLWIEKLPTKIGMLANLCHLDIAGADSMKEMPSGIGKLTNLCALSNFIVGEGDALNIRELQNLSNLKGRLSISELQNVNAAQYAGEAKISSKSDLDDLELEWCKDFSENLRKKEVQTEVLNLLRPNEVLKALAIRYYAGIAFPIWTEDPSFKNLQSLKFVNCPNCTLLPALGKLPLLKDLYIGGMKSVTSVGNEFYGENWTNAFPSLEKLHFRDMPEWKTWKPCEVDEQGRKFRCLRDLLIVRCPKLIGPLPECLPSLEKLEIGNCQKLVVSISNLPKLCELKIDRCEKVVLGSSMDLWSVKKITFSNISKFACVTSERVSTLEKMKVEDLNVKGCEELVSLWQTEWGWLVPLKSLRNLELENCPHVVSIGATEEDKAKILQLDIPCNVEHLGIKYCEEFQKLSKSVTCLRELEIAKCPKLVSLLADNFPLTLKSLVIRECENLKCLLEDGENINFSCNSLLEFLQISYCEALKSLSSSSKLPVGLKRLVIWNCPELEFVAQEIGDYTCLESIEIRYCKNILYLPQGMDKLKSLYIAGCEKLEALPNLNSLQDLTILSCPRVTSIPEGGLPTNLTMLHVFGPNICKVVMEWGLHRVNSLKHLQIHDGNCDAVTFPGRGLPTNLTMLHISGPNIIKAVMEWGLHRLTSLTKLYIDGSNCVDEMSFPQEEIKLPSSLNLISISDFKNLRKLSSTGFQYLFSLQFLWINNCPKLKSLPKKEVYPSLLHLRIIGCPLLRKRCEMDKGKYWSNIAHIPCVYLR</sequence>
<dbReference type="PRINTS" id="PR00364">
    <property type="entry name" value="DISEASERSIST"/>
</dbReference>
<name>A0A6P5Z3T0_DURZI</name>
<dbReference type="InterPro" id="IPR042197">
    <property type="entry name" value="Apaf_helical"/>
</dbReference>
<dbReference type="Gene3D" id="3.80.10.10">
    <property type="entry name" value="Ribonuclease Inhibitor"/>
    <property type="match status" value="3"/>
</dbReference>
<evidence type="ECO:0000256" key="2">
    <source>
        <dbReference type="ARBA" id="ARBA00022737"/>
    </source>
</evidence>
<evidence type="ECO:0000259" key="6">
    <source>
        <dbReference type="Pfam" id="PF00931"/>
    </source>
</evidence>
<dbReference type="GeneID" id="111297043"/>
<dbReference type="FunFam" id="3.40.50.300:FF:001091">
    <property type="entry name" value="Probable disease resistance protein At1g61300"/>
    <property type="match status" value="1"/>
</dbReference>
<dbReference type="InterPro" id="IPR058922">
    <property type="entry name" value="WHD_DRP"/>
</dbReference>
<dbReference type="PANTHER" id="PTHR36766:SF51">
    <property type="entry name" value="DISEASE RESISTANCE RPP13-LIKE PROTEIN 1"/>
    <property type="match status" value="1"/>
</dbReference>
<dbReference type="FunFam" id="1.10.10.10:FF:000322">
    <property type="entry name" value="Probable disease resistance protein At1g63360"/>
    <property type="match status" value="1"/>
</dbReference>
<dbReference type="OrthoDB" id="37484at2759"/>
<keyword evidence="2" id="KW-0677">Repeat</keyword>
<dbReference type="SUPFAM" id="SSF52058">
    <property type="entry name" value="L domain-like"/>
    <property type="match status" value="2"/>
</dbReference>
<evidence type="ECO:0000256" key="3">
    <source>
        <dbReference type="ARBA" id="ARBA00022741"/>
    </source>
</evidence>
<protein>
    <submittedName>
        <fullName evidence="11">Disease resistance RPP13-like protein 1</fullName>
    </submittedName>
</protein>
<evidence type="ECO:0000256" key="4">
    <source>
        <dbReference type="ARBA" id="ARBA00022821"/>
    </source>
</evidence>
<dbReference type="Proteomes" id="UP000515121">
    <property type="component" value="Unplaced"/>
</dbReference>
<dbReference type="InterPro" id="IPR001611">
    <property type="entry name" value="Leu-rich_rpt"/>
</dbReference>
<organism evidence="10 11">
    <name type="scientific">Durio zibethinus</name>
    <name type="common">Durian</name>
    <dbReference type="NCBI Taxonomy" id="66656"/>
    <lineage>
        <taxon>Eukaryota</taxon>
        <taxon>Viridiplantae</taxon>
        <taxon>Streptophyta</taxon>
        <taxon>Embryophyta</taxon>
        <taxon>Tracheophyta</taxon>
        <taxon>Spermatophyta</taxon>
        <taxon>Magnoliopsida</taxon>
        <taxon>eudicotyledons</taxon>
        <taxon>Gunneridae</taxon>
        <taxon>Pentapetalae</taxon>
        <taxon>rosids</taxon>
        <taxon>malvids</taxon>
        <taxon>Malvales</taxon>
        <taxon>Malvaceae</taxon>
        <taxon>Helicteroideae</taxon>
        <taxon>Durio</taxon>
    </lineage>
</organism>
<dbReference type="Pfam" id="PF13855">
    <property type="entry name" value="LRR_8"/>
    <property type="match status" value="1"/>
</dbReference>
<dbReference type="KEGG" id="dzi:111297043"/>
<dbReference type="InterPro" id="IPR032675">
    <property type="entry name" value="LRR_dom_sf"/>
</dbReference>
<feature type="domain" description="Disease resistance N-terminal" evidence="7">
    <location>
        <begin position="14"/>
        <end position="101"/>
    </location>
</feature>
<dbReference type="Pfam" id="PF18052">
    <property type="entry name" value="Rx_N"/>
    <property type="match status" value="1"/>
</dbReference>
<dbReference type="SUPFAM" id="SSF52540">
    <property type="entry name" value="P-loop containing nucleoside triphosphate hydrolases"/>
    <property type="match status" value="1"/>
</dbReference>
<keyword evidence="5" id="KW-0067">ATP-binding</keyword>
<evidence type="ECO:0000259" key="7">
    <source>
        <dbReference type="Pfam" id="PF18052"/>
    </source>
</evidence>
<proteinExistence type="predicted"/>
<dbReference type="Pfam" id="PF00931">
    <property type="entry name" value="NB-ARC"/>
    <property type="match status" value="1"/>
</dbReference>
<feature type="domain" description="R13L1/DRL21-like LRR repeat region" evidence="9">
    <location>
        <begin position="697"/>
        <end position="825"/>
    </location>
</feature>
<dbReference type="RefSeq" id="XP_022747359.1">
    <property type="nucleotide sequence ID" value="XM_022891624.1"/>
</dbReference>
<feature type="domain" description="NB-ARC" evidence="6">
    <location>
        <begin position="182"/>
        <end position="355"/>
    </location>
</feature>
<accession>A0A6P5Z3T0</accession>
<dbReference type="GO" id="GO:0005524">
    <property type="term" value="F:ATP binding"/>
    <property type="evidence" value="ECO:0007669"/>
    <property type="project" value="UniProtKB-KW"/>
</dbReference>